<comment type="caution">
    <text evidence="2">The sequence shown here is derived from an EMBL/GenBank/DDBJ whole genome shotgun (WGS) entry which is preliminary data.</text>
</comment>
<keyword evidence="1" id="KW-1133">Transmembrane helix</keyword>
<protein>
    <submittedName>
        <fullName evidence="2">Uncharacterized protein</fullName>
    </submittedName>
</protein>
<accession>A0A9P7ER25</accession>
<evidence type="ECO:0000313" key="2">
    <source>
        <dbReference type="EMBL" id="KAG2085832.1"/>
    </source>
</evidence>
<feature type="transmembrane region" description="Helical" evidence="1">
    <location>
        <begin position="113"/>
        <end position="132"/>
    </location>
</feature>
<dbReference type="Proteomes" id="UP000823399">
    <property type="component" value="Unassembled WGS sequence"/>
</dbReference>
<name>A0A9P7ER25_9AGAM</name>
<evidence type="ECO:0000313" key="3">
    <source>
        <dbReference type="Proteomes" id="UP000823399"/>
    </source>
</evidence>
<dbReference type="EMBL" id="JABBWM010000158">
    <property type="protein sequence ID" value="KAG2085832.1"/>
    <property type="molecule type" value="Genomic_DNA"/>
</dbReference>
<proteinExistence type="predicted"/>
<sequence length="134" mass="15498">YNKWASENSFNSMLPKAVAKASTSQTGLDDHLHECPKAECILPYSDKLFQEAATEWLIATDQPIQALDHLYFHKLINVASRAPNGIKIPDRKVMWAKIINMFQKQMKHLRTQLNVGFIFLFELYVMITIYRVTP</sequence>
<evidence type="ECO:0000256" key="1">
    <source>
        <dbReference type="SAM" id="Phobius"/>
    </source>
</evidence>
<dbReference type="OrthoDB" id="3256444at2759"/>
<dbReference type="GeneID" id="64694374"/>
<keyword evidence="3" id="KW-1185">Reference proteome</keyword>
<keyword evidence="1" id="KW-0472">Membrane</keyword>
<keyword evidence="1" id="KW-0812">Transmembrane</keyword>
<dbReference type="RefSeq" id="XP_041284766.1">
    <property type="nucleotide sequence ID" value="XM_041432115.1"/>
</dbReference>
<feature type="non-terminal residue" evidence="2">
    <location>
        <position position="1"/>
    </location>
</feature>
<reference evidence="2" key="1">
    <citation type="journal article" date="2020" name="New Phytol.">
        <title>Comparative genomics reveals dynamic genome evolution in host specialist ectomycorrhizal fungi.</title>
        <authorList>
            <person name="Lofgren L.A."/>
            <person name="Nguyen N.H."/>
            <person name="Vilgalys R."/>
            <person name="Ruytinx J."/>
            <person name="Liao H.L."/>
            <person name="Branco S."/>
            <person name="Kuo A."/>
            <person name="LaButti K."/>
            <person name="Lipzen A."/>
            <person name="Andreopoulos W."/>
            <person name="Pangilinan J."/>
            <person name="Riley R."/>
            <person name="Hundley H."/>
            <person name="Na H."/>
            <person name="Barry K."/>
            <person name="Grigoriev I.V."/>
            <person name="Stajich J.E."/>
            <person name="Kennedy P.G."/>
        </authorList>
    </citation>
    <scope>NUCLEOTIDE SEQUENCE</scope>
    <source>
        <strain evidence="2">FC423</strain>
    </source>
</reference>
<organism evidence="2 3">
    <name type="scientific">Suillus discolor</name>
    <dbReference type="NCBI Taxonomy" id="1912936"/>
    <lineage>
        <taxon>Eukaryota</taxon>
        <taxon>Fungi</taxon>
        <taxon>Dikarya</taxon>
        <taxon>Basidiomycota</taxon>
        <taxon>Agaricomycotina</taxon>
        <taxon>Agaricomycetes</taxon>
        <taxon>Agaricomycetidae</taxon>
        <taxon>Boletales</taxon>
        <taxon>Suillineae</taxon>
        <taxon>Suillaceae</taxon>
        <taxon>Suillus</taxon>
    </lineage>
</organism>
<gene>
    <name evidence="2" type="ORF">F5147DRAFT_588766</name>
</gene>
<dbReference type="AlphaFoldDB" id="A0A9P7ER25"/>